<sequence length="76" mass="7471">MTFSTVVAGGFVIAIVCIIVWMVVSLTARRPSMRRGSGNPSIPFISGTSWPDGSGGSGGGDCNSGYSGGDSGGGGN</sequence>
<keyword evidence="2" id="KW-1133">Transmembrane helix</keyword>
<organism evidence="3 4">
    <name type="scientific">Nonomuraea zeae</name>
    <dbReference type="NCBI Taxonomy" id="1642303"/>
    <lineage>
        <taxon>Bacteria</taxon>
        <taxon>Bacillati</taxon>
        <taxon>Actinomycetota</taxon>
        <taxon>Actinomycetes</taxon>
        <taxon>Streptosporangiales</taxon>
        <taxon>Streptosporangiaceae</taxon>
        <taxon>Nonomuraea</taxon>
    </lineage>
</organism>
<evidence type="ECO:0000313" key="4">
    <source>
        <dbReference type="Proteomes" id="UP000306628"/>
    </source>
</evidence>
<name>A0A5S4FFE7_9ACTN</name>
<feature type="region of interest" description="Disordered" evidence="1">
    <location>
        <begin position="30"/>
        <end position="76"/>
    </location>
</feature>
<feature type="transmembrane region" description="Helical" evidence="2">
    <location>
        <begin position="6"/>
        <end position="28"/>
    </location>
</feature>
<evidence type="ECO:0000256" key="2">
    <source>
        <dbReference type="SAM" id="Phobius"/>
    </source>
</evidence>
<protein>
    <submittedName>
        <fullName evidence="3">Uncharacterized protein</fullName>
    </submittedName>
</protein>
<dbReference type="AlphaFoldDB" id="A0A5S4FFE7"/>
<dbReference type="Proteomes" id="UP000306628">
    <property type="component" value="Unassembled WGS sequence"/>
</dbReference>
<proteinExistence type="predicted"/>
<reference evidence="3 4" key="1">
    <citation type="submission" date="2019-05" db="EMBL/GenBank/DDBJ databases">
        <title>Draft genome sequence of Nonomuraea zeae DSM 100528.</title>
        <authorList>
            <person name="Saricaoglu S."/>
            <person name="Isik K."/>
        </authorList>
    </citation>
    <scope>NUCLEOTIDE SEQUENCE [LARGE SCALE GENOMIC DNA]</scope>
    <source>
        <strain evidence="3 4">DSM 100528</strain>
    </source>
</reference>
<keyword evidence="2" id="KW-0812">Transmembrane</keyword>
<dbReference type="EMBL" id="VCKX01000351">
    <property type="protein sequence ID" value="TMR17954.1"/>
    <property type="molecule type" value="Genomic_DNA"/>
</dbReference>
<gene>
    <name evidence="3" type="ORF">ETD85_54040</name>
</gene>
<evidence type="ECO:0000313" key="3">
    <source>
        <dbReference type="EMBL" id="TMR17954.1"/>
    </source>
</evidence>
<keyword evidence="2" id="KW-0472">Membrane</keyword>
<accession>A0A5S4FFE7</accession>
<dbReference type="OrthoDB" id="10002470at2"/>
<evidence type="ECO:0000256" key="1">
    <source>
        <dbReference type="SAM" id="MobiDB-lite"/>
    </source>
</evidence>
<keyword evidence="4" id="KW-1185">Reference proteome</keyword>
<dbReference type="RefSeq" id="WP_138697644.1">
    <property type="nucleotide sequence ID" value="NZ_JBHSAZ010000098.1"/>
</dbReference>
<comment type="caution">
    <text evidence="3">The sequence shown here is derived from an EMBL/GenBank/DDBJ whole genome shotgun (WGS) entry which is preliminary data.</text>
</comment>
<feature type="compositionally biased region" description="Gly residues" evidence="1">
    <location>
        <begin position="53"/>
        <end position="76"/>
    </location>
</feature>